<protein>
    <submittedName>
        <fullName evidence="2">Outer membrane beta-barrel protein</fullName>
    </submittedName>
</protein>
<evidence type="ECO:0000313" key="3">
    <source>
        <dbReference type="Proteomes" id="UP000676409"/>
    </source>
</evidence>
<dbReference type="Proteomes" id="UP000676409">
    <property type="component" value="Chromosome"/>
</dbReference>
<dbReference type="Gene3D" id="2.40.160.20">
    <property type="match status" value="1"/>
</dbReference>
<dbReference type="KEGG" id="caul:KCG34_13275"/>
<evidence type="ECO:0000313" key="2">
    <source>
        <dbReference type="EMBL" id="QUD86076.1"/>
    </source>
</evidence>
<dbReference type="PROSITE" id="PS51257">
    <property type="entry name" value="PROKAR_LIPOPROTEIN"/>
    <property type="match status" value="1"/>
</dbReference>
<accession>A0A975FVU4</accession>
<sequence>MRAVVLTSALATIASMAGGAACAASPWYVSADLGAQFREDAELIHEPIQRLLVPVPRQTANSPTPVVVYVPELVMTKSGGERAFDPGLGGDLAVGYRLGARVRLEAEIGSVAYPIKRESLSLGGANGQTAFSRLSGAQVSGASIGLNAYYDFRGLTQRFTPYVGLGGGVSSDRTGSGILADARGRRLQVAGGAATDGFALAEIGLNMPLSPHWSIAPAYRYVRGLGSGDRAGALHVAKIGARFTF</sequence>
<proteinExistence type="predicted"/>
<keyword evidence="1" id="KW-0732">Signal</keyword>
<evidence type="ECO:0000256" key="1">
    <source>
        <dbReference type="SAM" id="SignalP"/>
    </source>
</evidence>
<feature type="chain" id="PRO_5037616680" evidence="1">
    <location>
        <begin position="24"/>
        <end position="245"/>
    </location>
</feature>
<dbReference type="SUPFAM" id="SSF56925">
    <property type="entry name" value="OMPA-like"/>
    <property type="match status" value="1"/>
</dbReference>
<organism evidence="2 3">
    <name type="scientific">Phenylobacterium montanum</name>
    <dbReference type="NCBI Taxonomy" id="2823693"/>
    <lineage>
        <taxon>Bacteria</taxon>
        <taxon>Pseudomonadati</taxon>
        <taxon>Pseudomonadota</taxon>
        <taxon>Alphaproteobacteria</taxon>
        <taxon>Caulobacterales</taxon>
        <taxon>Caulobacteraceae</taxon>
        <taxon>Phenylobacterium</taxon>
    </lineage>
</organism>
<reference evidence="2" key="1">
    <citation type="submission" date="2021-04" db="EMBL/GenBank/DDBJ databases">
        <title>The complete genome sequence of Caulobacter sp. S6.</title>
        <authorList>
            <person name="Tang Y."/>
            <person name="Ouyang W."/>
            <person name="Liu Q."/>
            <person name="Huang B."/>
            <person name="Guo Z."/>
            <person name="Lei P."/>
        </authorList>
    </citation>
    <scope>NUCLEOTIDE SEQUENCE</scope>
    <source>
        <strain evidence="2">S6</strain>
    </source>
</reference>
<dbReference type="AlphaFoldDB" id="A0A975FVU4"/>
<feature type="signal peptide" evidence="1">
    <location>
        <begin position="1"/>
        <end position="23"/>
    </location>
</feature>
<dbReference type="InterPro" id="IPR011250">
    <property type="entry name" value="OMP/PagP_B-barrel"/>
</dbReference>
<name>A0A975FVU4_9CAUL</name>
<keyword evidence="3" id="KW-1185">Reference proteome</keyword>
<dbReference type="RefSeq" id="WP_211936128.1">
    <property type="nucleotide sequence ID" value="NZ_CP073078.1"/>
</dbReference>
<gene>
    <name evidence="2" type="ORF">KCG34_13275</name>
</gene>
<dbReference type="EMBL" id="CP073078">
    <property type="protein sequence ID" value="QUD86076.1"/>
    <property type="molecule type" value="Genomic_DNA"/>
</dbReference>